<keyword evidence="2" id="KW-1185">Reference proteome</keyword>
<protein>
    <submittedName>
        <fullName evidence="1">10304_t:CDS:1</fullName>
    </submittedName>
</protein>
<reference evidence="1" key="1">
    <citation type="submission" date="2021-06" db="EMBL/GenBank/DDBJ databases">
        <authorList>
            <person name="Kallberg Y."/>
            <person name="Tangrot J."/>
            <person name="Rosling A."/>
        </authorList>
    </citation>
    <scope>NUCLEOTIDE SEQUENCE</scope>
    <source>
        <strain evidence="1">28 12/20/2015</strain>
    </source>
</reference>
<feature type="non-terminal residue" evidence="1">
    <location>
        <position position="41"/>
    </location>
</feature>
<evidence type="ECO:0000313" key="1">
    <source>
        <dbReference type="EMBL" id="CAG8617088.1"/>
    </source>
</evidence>
<proteinExistence type="predicted"/>
<comment type="caution">
    <text evidence="1">The sequence shown here is derived from an EMBL/GenBank/DDBJ whole genome shotgun (WGS) entry which is preliminary data.</text>
</comment>
<accession>A0ACA9N4D6</accession>
<sequence length="41" mass="5123">MIHRNHCQDHKRIEKIHQIARRTAKEGEKIHHKWQKELQET</sequence>
<dbReference type="Proteomes" id="UP000789366">
    <property type="component" value="Unassembled WGS sequence"/>
</dbReference>
<organism evidence="1 2">
    <name type="scientific">Cetraspora pellucida</name>
    <dbReference type="NCBI Taxonomy" id="1433469"/>
    <lineage>
        <taxon>Eukaryota</taxon>
        <taxon>Fungi</taxon>
        <taxon>Fungi incertae sedis</taxon>
        <taxon>Mucoromycota</taxon>
        <taxon>Glomeromycotina</taxon>
        <taxon>Glomeromycetes</taxon>
        <taxon>Diversisporales</taxon>
        <taxon>Gigasporaceae</taxon>
        <taxon>Cetraspora</taxon>
    </lineage>
</organism>
<gene>
    <name evidence="1" type="ORF">SPELUC_LOCUS7726</name>
</gene>
<name>A0ACA9N4D6_9GLOM</name>
<evidence type="ECO:0000313" key="2">
    <source>
        <dbReference type="Proteomes" id="UP000789366"/>
    </source>
</evidence>
<dbReference type="EMBL" id="CAJVPW010010581">
    <property type="protein sequence ID" value="CAG8617088.1"/>
    <property type="molecule type" value="Genomic_DNA"/>
</dbReference>